<evidence type="ECO:0000256" key="2">
    <source>
        <dbReference type="ARBA" id="ARBA00023043"/>
    </source>
</evidence>
<keyword evidence="5" id="KW-1185">Reference proteome</keyword>
<comment type="caution">
    <text evidence="4">The sequence shown here is derived from an EMBL/GenBank/DDBJ whole genome shotgun (WGS) entry which is preliminary data.</text>
</comment>
<feature type="region of interest" description="Disordered" evidence="3">
    <location>
        <begin position="1"/>
        <end position="20"/>
    </location>
</feature>
<dbReference type="GO" id="GO:0005737">
    <property type="term" value="C:cytoplasm"/>
    <property type="evidence" value="ECO:0007669"/>
    <property type="project" value="TreeGrafter"/>
</dbReference>
<dbReference type="PANTHER" id="PTHR24153:SF8">
    <property type="entry name" value="FORKED, ISOFORM F"/>
    <property type="match status" value="1"/>
</dbReference>
<dbReference type="PANTHER" id="PTHR24153">
    <property type="entry name" value="ESPIN"/>
    <property type="match status" value="1"/>
</dbReference>
<evidence type="ECO:0000313" key="5">
    <source>
        <dbReference type="Proteomes" id="UP001153069"/>
    </source>
</evidence>
<dbReference type="EMBL" id="CAICTM010000058">
    <property type="protein sequence ID" value="CAB9499375.1"/>
    <property type="molecule type" value="Genomic_DNA"/>
</dbReference>
<dbReference type="GO" id="GO:0051017">
    <property type="term" value="P:actin filament bundle assembly"/>
    <property type="evidence" value="ECO:0007669"/>
    <property type="project" value="TreeGrafter"/>
</dbReference>
<gene>
    <name evidence="4" type="ORF">SEMRO_59_G034280.1</name>
</gene>
<keyword evidence="2" id="KW-0040">ANK repeat</keyword>
<dbReference type="InterPro" id="IPR036770">
    <property type="entry name" value="Ankyrin_rpt-contain_sf"/>
</dbReference>
<dbReference type="Gene3D" id="1.25.40.20">
    <property type="entry name" value="Ankyrin repeat-containing domain"/>
    <property type="match status" value="1"/>
</dbReference>
<dbReference type="InterPro" id="IPR052420">
    <property type="entry name" value="Espin/Espin-like"/>
</dbReference>
<dbReference type="SUPFAM" id="SSF48403">
    <property type="entry name" value="Ankyrin repeat"/>
    <property type="match status" value="1"/>
</dbReference>
<dbReference type="AlphaFoldDB" id="A0A9N8H4V9"/>
<evidence type="ECO:0000256" key="1">
    <source>
        <dbReference type="ARBA" id="ARBA00022737"/>
    </source>
</evidence>
<keyword evidence="1" id="KW-0677">Repeat</keyword>
<proteinExistence type="predicted"/>
<protein>
    <submittedName>
        <fullName evidence="4">Uncharacterized protein</fullName>
    </submittedName>
</protein>
<dbReference type="OrthoDB" id="35902at2759"/>
<evidence type="ECO:0000313" key="4">
    <source>
        <dbReference type="EMBL" id="CAB9499375.1"/>
    </source>
</evidence>
<evidence type="ECO:0000256" key="3">
    <source>
        <dbReference type="SAM" id="MobiDB-lite"/>
    </source>
</evidence>
<sequence>MPREEKAKSNNPPGNKYQGGHVYRGVITRPELPSDAMKQLRSLLEDVGRCTLEECQGFFQDPKVCEEAPEKALFVGFNKVIADKKTFKEYEDDASCLYCRLVYHAPYGHPFSELPLHQACRNGVPLQIIQLLVERFPESVWIPNEKGELPLHAACGRYCQRSRHRIDGTLQWHCSCGSVCKRKGGHDLEVIQYLIDIYPEALTVAGKRNCFPLHHAVQSGASLEIIQVLVEAAPQVLQAKRRIGCRASLRSASKITFAYPSSAQGTPLEVAKRGSPSTPCPVEVVQYLKTVTNAPDPALEVAFQKM</sequence>
<reference evidence="4" key="1">
    <citation type="submission" date="2020-06" db="EMBL/GenBank/DDBJ databases">
        <authorList>
            <consortium name="Plant Systems Biology data submission"/>
        </authorList>
    </citation>
    <scope>NUCLEOTIDE SEQUENCE</scope>
    <source>
        <strain evidence="4">D6</strain>
    </source>
</reference>
<accession>A0A9N8H4V9</accession>
<dbReference type="GO" id="GO:0051015">
    <property type="term" value="F:actin filament binding"/>
    <property type="evidence" value="ECO:0007669"/>
    <property type="project" value="TreeGrafter"/>
</dbReference>
<dbReference type="Proteomes" id="UP001153069">
    <property type="component" value="Unassembled WGS sequence"/>
</dbReference>
<organism evidence="4 5">
    <name type="scientific">Seminavis robusta</name>
    <dbReference type="NCBI Taxonomy" id="568900"/>
    <lineage>
        <taxon>Eukaryota</taxon>
        <taxon>Sar</taxon>
        <taxon>Stramenopiles</taxon>
        <taxon>Ochrophyta</taxon>
        <taxon>Bacillariophyta</taxon>
        <taxon>Bacillariophyceae</taxon>
        <taxon>Bacillariophycidae</taxon>
        <taxon>Naviculales</taxon>
        <taxon>Naviculaceae</taxon>
        <taxon>Seminavis</taxon>
    </lineage>
</organism>
<name>A0A9N8H4V9_9STRA</name>